<name>J9E2J0_WUCBA</name>
<dbReference type="Proteomes" id="UP000004810">
    <property type="component" value="Unassembled WGS sequence"/>
</dbReference>
<dbReference type="Pfam" id="PF05380">
    <property type="entry name" value="Peptidase_A17"/>
    <property type="match status" value="1"/>
</dbReference>
<dbReference type="GO" id="GO:0006259">
    <property type="term" value="P:DNA metabolic process"/>
    <property type="evidence" value="ECO:0007669"/>
    <property type="project" value="UniProtKB-ARBA"/>
</dbReference>
<feature type="non-terminal residue" evidence="1">
    <location>
        <position position="1"/>
    </location>
</feature>
<organism evidence="1 2">
    <name type="scientific">Wuchereria bancrofti</name>
    <dbReference type="NCBI Taxonomy" id="6293"/>
    <lineage>
        <taxon>Eukaryota</taxon>
        <taxon>Metazoa</taxon>
        <taxon>Ecdysozoa</taxon>
        <taxon>Nematoda</taxon>
        <taxon>Chromadorea</taxon>
        <taxon>Rhabditida</taxon>
        <taxon>Spirurina</taxon>
        <taxon>Spiruromorpha</taxon>
        <taxon>Filarioidea</taxon>
        <taxon>Onchocercidae</taxon>
        <taxon>Wuchereria</taxon>
    </lineage>
</organism>
<dbReference type="AlphaFoldDB" id="J9E2J0"/>
<accession>J9E2J0</accession>
<protein>
    <submittedName>
        <fullName evidence="1">Pao retrotransposon peptidase</fullName>
    </submittedName>
</protein>
<dbReference type="Gene3D" id="3.30.420.10">
    <property type="entry name" value="Ribonuclease H-like superfamily/Ribonuclease H"/>
    <property type="match status" value="1"/>
</dbReference>
<dbReference type="SUPFAM" id="SSF56672">
    <property type="entry name" value="DNA/RNA polymerases"/>
    <property type="match status" value="1"/>
</dbReference>
<comment type="caution">
    <text evidence="1">The sequence shown here is derived from an EMBL/GenBank/DDBJ whole genome shotgun (WGS) entry which is preliminary data.</text>
</comment>
<gene>
    <name evidence="1" type="ORF">WUBG_17937</name>
</gene>
<dbReference type="PANTHER" id="PTHR47331">
    <property type="entry name" value="PHD-TYPE DOMAIN-CONTAINING PROTEIN"/>
    <property type="match status" value="1"/>
</dbReference>
<dbReference type="GO" id="GO:0003676">
    <property type="term" value="F:nucleic acid binding"/>
    <property type="evidence" value="ECO:0007669"/>
    <property type="project" value="InterPro"/>
</dbReference>
<dbReference type="InterPro" id="IPR008042">
    <property type="entry name" value="Retrotrans_Pao"/>
</dbReference>
<proteinExistence type="predicted"/>
<dbReference type="InterPro" id="IPR043502">
    <property type="entry name" value="DNA/RNA_pol_sf"/>
</dbReference>
<evidence type="ECO:0000313" key="1">
    <source>
        <dbReference type="EMBL" id="EJW71152.1"/>
    </source>
</evidence>
<evidence type="ECO:0000313" key="2">
    <source>
        <dbReference type="Proteomes" id="UP000004810"/>
    </source>
</evidence>
<reference evidence="2" key="1">
    <citation type="submission" date="2012-08" db="EMBL/GenBank/DDBJ databases">
        <title>The Genome Sequence of Wuchereria bancrofti.</title>
        <authorList>
            <person name="Nutman T.B."/>
            <person name="Fink D.L."/>
            <person name="Russ C."/>
            <person name="Young S."/>
            <person name="Zeng Q."/>
            <person name="Koehrsen M."/>
            <person name="Alvarado L."/>
            <person name="Berlin A."/>
            <person name="Chapman S.B."/>
            <person name="Chen Z."/>
            <person name="Freedman E."/>
            <person name="Gellesch M."/>
            <person name="Goldberg J."/>
            <person name="Griggs A."/>
            <person name="Gujja S."/>
            <person name="Heilman E.R."/>
            <person name="Heiman D."/>
            <person name="Hepburn T."/>
            <person name="Howarth C."/>
            <person name="Jen D."/>
            <person name="Larson L."/>
            <person name="Lewis B."/>
            <person name="Mehta T."/>
            <person name="Park D."/>
            <person name="Pearson M."/>
            <person name="Roberts A."/>
            <person name="Saif S."/>
            <person name="Shea T."/>
            <person name="Shenoy N."/>
            <person name="Sisk P."/>
            <person name="Stolte C."/>
            <person name="Sykes S."/>
            <person name="Walk T."/>
            <person name="White J."/>
            <person name="Yandava C."/>
            <person name="Haas B."/>
            <person name="Henn M.R."/>
            <person name="Nusbaum C."/>
            <person name="Birren B."/>
        </authorList>
    </citation>
    <scope>NUCLEOTIDE SEQUENCE [LARGE SCALE GENOMIC DNA]</scope>
    <source>
        <strain evidence="2">NA</strain>
    </source>
</reference>
<dbReference type="InterPro" id="IPR036397">
    <property type="entry name" value="RNaseH_sf"/>
</dbReference>
<feature type="non-terminal residue" evidence="1">
    <location>
        <position position="306"/>
    </location>
</feature>
<sequence>RVPFGTVASPFSSATLNHHLKTIGNRTALEIRKNLYVDNVLIAAEGTKEALNKYRKTKVIFKDAAMNIREFTSNDKNFNECIPKEDKISDGPIKLLGITWIPEKDVIKVVQKPWQECEITKRNILRFIASQYDPLGLLTPTMVLFKLFLQHLWKNNVTWDETLNKEDEESWKSLIKGWPSDMIELPRVVVEGVNQMQLHVFTDASSVAYSAMIYAVCANATKGETSIIFSKSRLAPIKGTSIPRLELLAILIGVRAVKFVKEQLEYQDAPIILWSDSRCALHWVWNHSQLLPKCIQNRVEEIRKAK</sequence>
<dbReference type="EMBL" id="ADBV01019374">
    <property type="protein sequence ID" value="EJW71152.1"/>
    <property type="molecule type" value="Genomic_DNA"/>
</dbReference>